<dbReference type="Proteomes" id="UP000244855">
    <property type="component" value="Unassembled WGS sequence"/>
</dbReference>
<evidence type="ECO:0000313" key="2">
    <source>
        <dbReference type="EMBL" id="PVH94180.1"/>
    </source>
</evidence>
<name>A0A2V1D7V4_9PLEO</name>
<accession>A0A2V1D7V4</accession>
<sequence length="150" mass="16546">MSASLHQPGSKPRNTQLSNHRLRIVMIMTMSTAHFSVSTCPYTTKRLIPPTGTIRGSFYQDKFIPVHRQYQTLNIKHIVYSQPFIYSPSHLIALHAMCSIISFLKAPLANRGLGTGCAFLSGPHQTTSPNPATGFHGHTLGTLTPHPDLK</sequence>
<evidence type="ECO:0000256" key="1">
    <source>
        <dbReference type="SAM" id="MobiDB-lite"/>
    </source>
</evidence>
<dbReference type="AlphaFoldDB" id="A0A2V1D7V4"/>
<proteinExistence type="predicted"/>
<keyword evidence="3" id="KW-1185">Reference proteome</keyword>
<protein>
    <submittedName>
        <fullName evidence="2">Uncharacterized protein</fullName>
    </submittedName>
</protein>
<feature type="compositionally biased region" description="Low complexity" evidence="1">
    <location>
        <begin position="136"/>
        <end position="150"/>
    </location>
</feature>
<feature type="region of interest" description="Disordered" evidence="1">
    <location>
        <begin position="128"/>
        <end position="150"/>
    </location>
</feature>
<dbReference type="EMBL" id="KZ805547">
    <property type="protein sequence ID" value="PVH94180.1"/>
    <property type="molecule type" value="Genomic_DNA"/>
</dbReference>
<gene>
    <name evidence="2" type="ORF">DM02DRAFT_200460</name>
</gene>
<evidence type="ECO:0000313" key="3">
    <source>
        <dbReference type="Proteomes" id="UP000244855"/>
    </source>
</evidence>
<reference evidence="2 3" key="1">
    <citation type="journal article" date="2018" name="Sci. Rep.">
        <title>Comparative genomics provides insights into the lifestyle and reveals functional heterogeneity of dark septate endophytic fungi.</title>
        <authorList>
            <person name="Knapp D.G."/>
            <person name="Nemeth J.B."/>
            <person name="Barry K."/>
            <person name="Hainaut M."/>
            <person name="Henrissat B."/>
            <person name="Johnson J."/>
            <person name="Kuo A."/>
            <person name="Lim J.H.P."/>
            <person name="Lipzen A."/>
            <person name="Nolan M."/>
            <person name="Ohm R.A."/>
            <person name="Tamas L."/>
            <person name="Grigoriev I.V."/>
            <person name="Spatafora J.W."/>
            <person name="Nagy L.G."/>
            <person name="Kovacs G.M."/>
        </authorList>
    </citation>
    <scope>NUCLEOTIDE SEQUENCE [LARGE SCALE GENOMIC DNA]</scope>
    <source>
        <strain evidence="2 3">DSE2036</strain>
    </source>
</reference>
<organism evidence="2 3">
    <name type="scientific">Periconia macrospinosa</name>
    <dbReference type="NCBI Taxonomy" id="97972"/>
    <lineage>
        <taxon>Eukaryota</taxon>
        <taxon>Fungi</taxon>
        <taxon>Dikarya</taxon>
        <taxon>Ascomycota</taxon>
        <taxon>Pezizomycotina</taxon>
        <taxon>Dothideomycetes</taxon>
        <taxon>Pleosporomycetidae</taxon>
        <taxon>Pleosporales</taxon>
        <taxon>Massarineae</taxon>
        <taxon>Periconiaceae</taxon>
        <taxon>Periconia</taxon>
    </lineage>
</organism>